<dbReference type="InterPro" id="IPR013087">
    <property type="entry name" value="Znf_C2H2_type"/>
</dbReference>
<dbReference type="GO" id="GO:0000977">
    <property type="term" value="F:RNA polymerase II transcription regulatory region sequence-specific DNA binding"/>
    <property type="evidence" value="ECO:0007669"/>
    <property type="project" value="TreeGrafter"/>
</dbReference>
<evidence type="ECO:0000256" key="3">
    <source>
        <dbReference type="ARBA" id="ARBA00022771"/>
    </source>
</evidence>
<keyword evidence="1" id="KW-0479">Metal-binding</keyword>
<reference evidence="8 9" key="1">
    <citation type="submission" date="2020-11" db="EMBL/GenBank/DDBJ databases">
        <authorList>
            <person name="Wallbank WR R."/>
            <person name="Pardo Diaz C."/>
            <person name="Kozak K."/>
            <person name="Martin S."/>
            <person name="Jiggins C."/>
            <person name="Moest M."/>
            <person name="Warren A I."/>
            <person name="Generalovic N T."/>
            <person name="Byers J.R.P. K."/>
            <person name="Montejo-Kovacevich G."/>
            <person name="Yen C E."/>
        </authorList>
    </citation>
    <scope>NUCLEOTIDE SEQUENCE [LARGE SCALE GENOMIC DNA]</scope>
</reference>
<feature type="region of interest" description="Disordered" evidence="6">
    <location>
        <begin position="535"/>
        <end position="554"/>
    </location>
</feature>
<dbReference type="PANTHER" id="PTHR24409">
    <property type="entry name" value="ZINC FINGER PROTEIN 142"/>
    <property type="match status" value="1"/>
</dbReference>
<dbReference type="InParanoid" id="A0A7R8UYM5"/>
<keyword evidence="3 5" id="KW-0863">Zinc-finger</keyword>
<feature type="domain" description="C2H2-type" evidence="7">
    <location>
        <begin position="305"/>
        <end position="332"/>
    </location>
</feature>
<keyword evidence="2" id="KW-0677">Repeat</keyword>
<evidence type="ECO:0000313" key="9">
    <source>
        <dbReference type="Proteomes" id="UP000594454"/>
    </source>
</evidence>
<dbReference type="InterPro" id="IPR036236">
    <property type="entry name" value="Znf_C2H2_sf"/>
</dbReference>
<dbReference type="PROSITE" id="PS00028">
    <property type="entry name" value="ZINC_FINGER_C2H2_1"/>
    <property type="match status" value="2"/>
</dbReference>
<protein>
    <recommendedName>
        <fullName evidence="7">C2H2-type domain-containing protein</fullName>
    </recommendedName>
</protein>
<dbReference type="Gene3D" id="3.30.160.60">
    <property type="entry name" value="Classic Zinc Finger"/>
    <property type="match status" value="2"/>
</dbReference>
<dbReference type="PROSITE" id="PS50157">
    <property type="entry name" value="ZINC_FINGER_C2H2_2"/>
    <property type="match status" value="2"/>
</dbReference>
<dbReference type="GO" id="GO:0005634">
    <property type="term" value="C:nucleus"/>
    <property type="evidence" value="ECO:0007669"/>
    <property type="project" value="TreeGrafter"/>
</dbReference>
<dbReference type="FunFam" id="3.30.160.60:FF:001924">
    <property type="entry name" value="Charlatan, isoform F"/>
    <property type="match status" value="1"/>
</dbReference>
<proteinExistence type="predicted"/>
<feature type="region of interest" description="Disordered" evidence="6">
    <location>
        <begin position="927"/>
        <end position="949"/>
    </location>
</feature>
<sequence>MAALIPVSQPPNVEAAYEDMFKEITRKLYGEETGNGLHTLGTPVAHIATTGPTAPEGERSFTTLNIGSNLLTFQQPIIDAQTSVVSATTTKKGLSAFQMSDRSLTTTIEYDQNGSAETSTANNFKTEDHLTTAFGLAALMQNGFPTTGTILNTQTISKPNSNVTTTSTTSSSNTINVVANASAINAVATTVENNDQQRWATATATGEIITWPTNGGAGGGKIASFNGPQKSVKTIKSRNVAPTEQHNEGATVYHTANNASTVVVQTTTAPVNNQTPNSRKNKVSQNNQTQAQQTNPNQVQIQKRYSCSHCPYSTDRRDLYTRHENIHKEEKPFQCYACLKQFNRADHVKKHFLRMHRELTYDINKTRRTIVTEQKPVIFTQRNNNQPQAQSQPQQQQQQRITANFITTPRSGTLQEATSLSIAQTIESVATAQIIQTPQLKQEKTTGDEKSPVKIKREKRFSCCYCPWTGADKWGLKRHLNTHTKPFVCMLCDYKAARSERLATHVLKVHNKKACNKCSFLAENQEEYQAHLNEVHPHDQRPSRNNNTNNNSTNVLRTIGNTLVTTNNQINNFQNPTTSFGTIQATSAGVAIYTTNDPSGNATNTNGIQEIIVNPSSMVGWRLSATGSLIPPTHITSNEQSGVLTTNNSNQKRGAERLFQYLEADGSDPEDYTRQLKMEAISRNTASVAQDFHNAGGVVKARKHNIINSRNNYEAMMKFIKSEDFSNNSRSISIMLDKNNRSPSHVLNSKDYPSSRKDKRAMSTFHEKENENQWQHMKSPPAYQKSLFDIDRRKSNGQQTKGHRLNFLSQQDKENSNSLFTNMEYENNNASAQFQNYVKEIINKYYAEVPLLCAEPSVKPSIHAITNRLTSRLSEESKKNEITNNNYKTANDSKMDDETRNYVEYLSKKKDITITYANGVPASTNSTLCPTSDPSISPSNNKRKRKQLKPKKIVKPDFMTILRDKYLKRLVDPRLSCSKCINTSLGHDMILFPYHTAGSLTLHRFWRHSPHSQKCKLCNKVFFRDYSYKIHMILEHNKRKWYMPPRRLTNRGHM</sequence>
<dbReference type="GO" id="GO:0000981">
    <property type="term" value="F:DNA-binding transcription factor activity, RNA polymerase II-specific"/>
    <property type="evidence" value="ECO:0007669"/>
    <property type="project" value="TreeGrafter"/>
</dbReference>
<feature type="domain" description="C2H2-type" evidence="7">
    <location>
        <begin position="333"/>
        <end position="356"/>
    </location>
</feature>
<feature type="compositionally biased region" description="Polar residues" evidence="6">
    <location>
        <begin position="927"/>
        <end position="940"/>
    </location>
</feature>
<feature type="compositionally biased region" description="Low complexity" evidence="6">
    <location>
        <begin position="285"/>
        <end position="299"/>
    </location>
</feature>
<feature type="region of interest" description="Disordered" evidence="6">
    <location>
        <begin position="738"/>
        <end position="761"/>
    </location>
</feature>
<accession>A0A7R8UYM5</accession>
<name>A0A7R8UYM5_HERIL</name>
<feature type="compositionally biased region" description="Polar residues" evidence="6">
    <location>
        <begin position="269"/>
        <end position="278"/>
    </location>
</feature>
<evidence type="ECO:0000256" key="2">
    <source>
        <dbReference type="ARBA" id="ARBA00022737"/>
    </source>
</evidence>
<evidence type="ECO:0000256" key="5">
    <source>
        <dbReference type="PROSITE-ProRule" id="PRU00042"/>
    </source>
</evidence>
<dbReference type="Proteomes" id="UP000594454">
    <property type="component" value="Chromosome 4"/>
</dbReference>
<dbReference type="GO" id="GO:0008270">
    <property type="term" value="F:zinc ion binding"/>
    <property type="evidence" value="ECO:0007669"/>
    <property type="project" value="UniProtKB-KW"/>
</dbReference>
<evidence type="ECO:0000256" key="4">
    <source>
        <dbReference type="ARBA" id="ARBA00022833"/>
    </source>
</evidence>
<feature type="region of interest" description="Disordered" evidence="6">
    <location>
        <begin position="269"/>
        <end position="299"/>
    </location>
</feature>
<dbReference type="SUPFAM" id="SSF57667">
    <property type="entry name" value="beta-beta-alpha zinc fingers"/>
    <property type="match status" value="2"/>
</dbReference>
<evidence type="ECO:0000259" key="7">
    <source>
        <dbReference type="PROSITE" id="PS50157"/>
    </source>
</evidence>
<evidence type="ECO:0000313" key="8">
    <source>
        <dbReference type="EMBL" id="CAD7089560.1"/>
    </source>
</evidence>
<keyword evidence="4" id="KW-0862">Zinc</keyword>
<evidence type="ECO:0000256" key="1">
    <source>
        <dbReference type="ARBA" id="ARBA00022723"/>
    </source>
</evidence>
<dbReference type="PANTHER" id="PTHR24409:SF295">
    <property type="entry name" value="AZ2-RELATED"/>
    <property type="match status" value="1"/>
</dbReference>
<keyword evidence="9" id="KW-1185">Reference proteome</keyword>
<dbReference type="OMA" id="HNAGNAF"/>
<dbReference type="EMBL" id="LR899012">
    <property type="protein sequence ID" value="CAD7089560.1"/>
    <property type="molecule type" value="Genomic_DNA"/>
</dbReference>
<dbReference type="AlphaFoldDB" id="A0A7R8UYM5"/>
<feature type="compositionally biased region" description="Low complexity" evidence="6">
    <location>
        <begin position="545"/>
        <end position="554"/>
    </location>
</feature>
<dbReference type="SMART" id="SM00355">
    <property type="entry name" value="ZnF_C2H2"/>
    <property type="match status" value="7"/>
</dbReference>
<evidence type="ECO:0000256" key="6">
    <source>
        <dbReference type="SAM" id="MobiDB-lite"/>
    </source>
</evidence>
<dbReference type="OrthoDB" id="654211at2759"/>
<organism evidence="8 9">
    <name type="scientific">Hermetia illucens</name>
    <name type="common">Black soldier fly</name>
    <dbReference type="NCBI Taxonomy" id="343691"/>
    <lineage>
        <taxon>Eukaryota</taxon>
        <taxon>Metazoa</taxon>
        <taxon>Ecdysozoa</taxon>
        <taxon>Arthropoda</taxon>
        <taxon>Hexapoda</taxon>
        <taxon>Insecta</taxon>
        <taxon>Pterygota</taxon>
        <taxon>Neoptera</taxon>
        <taxon>Endopterygota</taxon>
        <taxon>Diptera</taxon>
        <taxon>Brachycera</taxon>
        <taxon>Stratiomyomorpha</taxon>
        <taxon>Stratiomyidae</taxon>
        <taxon>Hermetiinae</taxon>
        <taxon>Hermetia</taxon>
    </lineage>
</organism>
<gene>
    <name evidence="8" type="ORF">HERILL_LOCUS12101</name>
</gene>
<dbReference type="FunCoup" id="A0A7R8UYM5">
    <property type="interactions" value="220"/>
</dbReference>